<evidence type="ECO:0000313" key="12">
    <source>
        <dbReference type="EMBL" id="SUZ57180.1"/>
    </source>
</evidence>
<dbReference type="GO" id="GO:0046872">
    <property type="term" value="F:metal ion binding"/>
    <property type="evidence" value="ECO:0007669"/>
    <property type="project" value="UniProtKB-KW"/>
</dbReference>
<dbReference type="PANTHER" id="PTHR21240:SF27">
    <property type="entry name" value="2-AMINO-3-CARBOXYMUCONATE-6-SEMIALDEHYDE DECARBOXYLASE"/>
    <property type="match status" value="1"/>
</dbReference>
<dbReference type="PANTHER" id="PTHR21240">
    <property type="entry name" value="2-AMINO-3-CARBOXYLMUCONATE-6-SEMIALDEHYDE DECARBOXYLASE"/>
    <property type="match status" value="1"/>
</dbReference>
<evidence type="ECO:0000256" key="9">
    <source>
        <dbReference type="ARBA" id="ARBA00023239"/>
    </source>
</evidence>
<keyword evidence="6" id="KW-0479">Metal-binding</keyword>
<comment type="subunit">
    <text evidence="3">Monomer.</text>
</comment>
<protein>
    <recommendedName>
        <fullName evidence="5">2-amino-3-carboxymuconate-6-semialdehyde decarboxylase</fullName>
        <ecNumber evidence="4">4.1.1.45</ecNumber>
    </recommendedName>
    <alternativeName>
        <fullName evidence="10">Picolinate carboxylase</fullName>
    </alternativeName>
</protein>
<evidence type="ECO:0000256" key="4">
    <source>
        <dbReference type="ARBA" id="ARBA00012365"/>
    </source>
</evidence>
<organism evidence="12">
    <name type="scientific">marine metagenome</name>
    <dbReference type="NCBI Taxonomy" id="408172"/>
    <lineage>
        <taxon>unclassified sequences</taxon>
        <taxon>metagenomes</taxon>
        <taxon>ecological metagenomes</taxon>
    </lineage>
</organism>
<keyword evidence="8" id="KW-0862">Zinc</keyword>
<dbReference type="InterPro" id="IPR006680">
    <property type="entry name" value="Amidohydro-rel"/>
</dbReference>
<evidence type="ECO:0000256" key="6">
    <source>
        <dbReference type="ARBA" id="ARBA00022723"/>
    </source>
</evidence>
<dbReference type="GO" id="GO:0019748">
    <property type="term" value="P:secondary metabolic process"/>
    <property type="evidence" value="ECO:0007669"/>
    <property type="project" value="TreeGrafter"/>
</dbReference>
<comment type="similarity">
    <text evidence="2">Belongs to the metallo-dependent hydrolases superfamily. ACMSD family.</text>
</comment>
<dbReference type="Pfam" id="PF04909">
    <property type="entry name" value="Amidohydro_2"/>
    <property type="match status" value="1"/>
</dbReference>
<evidence type="ECO:0000256" key="3">
    <source>
        <dbReference type="ARBA" id="ARBA00011245"/>
    </source>
</evidence>
<dbReference type="EC" id="4.1.1.45" evidence="4"/>
<dbReference type="InterPro" id="IPR032466">
    <property type="entry name" value="Metal_Hydrolase"/>
</dbReference>
<evidence type="ECO:0000256" key="5">
    <source>
        <dbReference type="ARBA" id="ARBA00021214"/>
    </source>
</evidence>
<accession>A0A381NRJ5</accession>
<dbReference type="Gene3D" id="3.20.20.140">
    <property type="entry name" value="Metal-dependent hydrolases"/>
    <property type="match status" value="1"/>
</dbReference>
<proteinExistence type="inferred from homology"/>
<evidence type="ECO:0000256" key="2">
    <source>
        <dbReference type="ARBA" id="ARBA00005871"/>
    </source>
</evidence>
<dbReference type="InterPro" id="IPR032465">
    <property type="entry name" value="ACMSD"/>
</dbReference>
<keyword evidence="9" id="KW-0456">Lyase</keyword>
<dbReference type="GO" id="GO:0005829">
    <property type="term" value="C:cytosol"/>
    <property type="evidence" value="ECO:0007669"/>
    <property type="project" value="TreeGrafter"/>
</dbReference>
<feature type="domain" description="Amidohydrolase-related" evidence="11">
    <location>
        <begin position="4"/>
        <end position="330"/>
    </location>
</feature>
<gene>
    <name evidence="12" type="ORF">METZ01_LOCUS10034</name>
</gene>
<evidence type="ECO:0000259" key="11">
    <source>
        <dbReference type="Pfam" id="PF04909"/>
    </source>
</evidence>
<dbReference type="EMBL" id="UINC01000547">
    <property type="protein sequence ID" value="SUZ57180.1"/>
    <property type="molecule type" value="Genomic_DNA"/>
</dbReference>
<evidence type="ECO:0000256" key="10">
    <source>
        <dbReference type="ARBA" id="ARBA00031120"/>
    </source>
</evidence>
<evidence type="ECO:0000256" key="1">
    <source>
        <dbReference type="ARBA" id="ARBA00005079"/>
    </source>
</evidence>
<comment type="pathway">
    <text evidence="1">Secondary metabolite metabolism; quinolate metabolism.</text>
</comment>
<dbReference type="GO" id="GO:0016787">
    <property type="term" value="F:hydrolase activity"/>
    <property type="evidence" value="ECO:0007669"/>
    <property type="project" value="InterPro"/>
</dbReference>
<dbReference type="SUPFAM" id="SSF51556">
    <property type="entry name" value="Metallo-dependent hydrolases"/>
    <property type="match status" value="1"/>
</dbReference>
<sequence>MLKIDMHTHIIPRDWPDLHERYGYGEWIQLRHHEPGKAEMHSGGTVFRIIEENCWDAQARLQDMEKTGVDVQVICTIPVLFSYWAEPKDTLDFSRILNDDIARTVNKHPDRFIGLGTVPMQDTDMAIGELERCVKDLGFPGIQIGSNINERNLDDEAFYPIFEAAQDLDACVFVHPWKMLGQNRTRDHWLTWLVGMPAETALAICSLAMGGVLERLPNLRVSFAHGGGSFPLTVDRIVHGFQARPDLCQTMTKTPPSEMLKRIYVDSALHGEEALRYVISRFGSDRVYLGSDYPFPLGEAPSGSIIEGMDDLDQATQQRLLSGTALEFLGMSEADLGSFSPKQATKA</sequence>
<name>A0A381NRJ5_9ZZZZ</name>
<evidence type="ECO:0000256" key="8">
    <source>
        <dbReference type="ARBA" id="ARBA00022833"/>
    </source>
</evidence>
<dbReference type="AlphaFoldDB" id="A0A381NRJ5"/>
<reference evidence="12" key="1">
    <citation type="submission" date="2018-05" db="EMBL/GenBank/DDBJ databases">
        <authorList>
            <person name="Lanie J.A."/>
            <person name="Ng W.-L."/>
            <person name="Kazmierczak K.M."/>
            <person name="Andrzejewski T.M."/>
            <person name="Davidsen T.M."/>
            <person name="Wayne K.J."/>
            <person name="Tettelin H."/>
            <person name="Glass J.I."/>
            <person name="Rusch D."/>
            <person name="Podicherti R."/>
            <person name="Tsui H.-C.T."/>
            <person name="Winkler M.E."/>
        </authorList>
    </citation>
    <scope>NUCLEOTIDE SEQUENCE</scope>
</reference>
<dbReference type="GO" id="GO:0001760">
    <property type="term" value="F:aminocarboxymuconate-semialdehyde decarboxylase activity"/>
    <property type="evidence" value="ECO:0007669"/>
    <property type="project" value="UniProtKB-EC"/>
</dbReference>
<evidence type="ECO:0000256" key="7">
    <source>
        <dbReference type="ARBA" id="ARBA00022793"/>
    </source>
</evidence>
<keyword evidence="7" id="KW-0210">Decarboxylase</keyword>